<evidence type="ECO:0000313" key="14">
    <source>
        <dbReference type="EMBL" id="XBX75988.1"/>
    </source>
</evidence>
<keyword evidence="10 12" id="KW-0694">RNA-binding</keyword>
<evidence type="ECO:0000256" key="12">
    <source>
        <dbReference type="RuleBase" id="RU003953"/>
    </source>
</evidence>
<dbReference type="SUPFAM" id="SSF54631">
    <property type="entry name" value="CBS-domain pair"/>
    <property type="match status" value="1"/>
</dbReference>
<evidence type="ECO:0000256" key="7">
    <source>
        <dbReference type="ARBA" id="ARBA00022723"/>
    </source>
</evidence>
<dbReference type="PANTHER" id="PTHR47788:SF1">
    <property type="entry name" value="A-ADDING TRNA NUCLEOTIDYLTRANSFERASE"/>
    <property type="match status" value="1"/>
</dbReference>
<reference evidence="14" key="2">
    <citation type="submission" date="2024-06" db="EMBL/GenBank/DDBJ databases">
        <authorList>
            <person name="Petrova K.O."/>
            <person name="Toshchakov S.V."/>
            <person name="Boltjanskaja Y.V."/>
            <person name="Kevbrin V."/>
        </authorList>
    </citation>
    <scope>NUCLEOTIDE SEQUENCE</scope>
    <source>
        <strain evidence="14">Z-910T</strain>
    </source>
</reference>
<dbReference type="GO" id="GO:0000166">
    <property type="term" value="F:nucleotide binding"/>
    <property type="evidence" value="ECO:0007669"/>
    <property type="project" value="UniProtKB-KW"/>
</dbReference>
<dbReference type="PROSITE" id="PS51371">
    <property type="entry name" value="CBS"/>
    <property type="match status" value="2"/>
</dbReference>
<keyword evidence="6" id="KW-0548">Nucleotidyltransferase</keyword>
<dbReference type="CDD" id="cd04595">
    <property type="entry name" value="CBS_pair_DHH_polyA_Pol_assoc"/>
    <property type="match status" value="1"/>
</dbReference>
<dbReference type="Pfam" id="PF00571">
    <property type="entry name" value="CBS"/>
    <property type="match status" value="2"/>
</dbReference>
<comment type="similarity">
    <text evidence="2 12">Belongs to the tRNA nucleotidyltransferase/poly(A) polymerase family.</text>
</comment>
<keyword evidence="4 12" id="KW-0808">Transferase</keyword>
<dbReference type="InterPro" id="IPR046342">
    <property type="entry name" value="CBS_dom_sf"/>
</dbReference>
<keyword evidence="5" id="KW-0819">tRNA processing</keyword>
<keyword evidence="8" id="KW-0547">Nucleotide-binding</keyword>
<dbReference type="InterPro" id="IPR052390">
    <property type="entry name" value="tRNA_nt/polyA_polymerase"/>
</dbReference>
<evidence type="ECO:0000256" key="9">
    <source>
        <dbReference type="ARBA" id="ARBA00022842"/>
    </source>
</evidence>
<organism evidence="14">
    <name type="scientific">Proteinivorax tanatarense</name>
    <dbReference type="NCBI Taxonomy" id="1260629"/>
    <lineage>
        <taxon>Bacteria</taxon>
        <taxon>Bacillati</taxon>
        <taxon>Bacillota</taxon>
        <taxon>Clostridia</taxon>
        <taxon>Eubacteriales</taxon>
        <taxon>Proteinivoracaceae</taxon>
        <taxon>Proteinivorax</taxon>
    </lineage>
</organism>
<comment type="cofactor">
    <cofactor evidence="1">
        <name>Mg(2+)</name>
        <dbReference type="ChEBI" id="CHEBI:18420"/>
    </cofactor>
</comment>
<dbReference type="EMBL" id="CP158367">
    <property type="protein sequence ID" value="XBX75988.1"/>
    <property type="molecule type" value="Genomic_DNA"/>
</dbReference>
<feature type="domain" description="CBS" evidence="13">
    <location>
        <begin position="310"/>
        <end position="368"/>
    </location>
</feature>
<dbReference type="Gene3D" id="3.10.310.30">
    <property type="match status" value="1"/>
</dbReference>
<evidence type="ECO:0000256" key="4">
    <source>
        <dbReference type="ARBA" id="ARBA00022679"/>
    </source>
</evidence>
<dbReference type="InterPro" id="IPR038763">
    <property type="entry name" value="DHH_sf"/>
</dbReference>
<dbReference type="Gene3D" id="3.10.580.10">
    <property type="entry name" value="CBS-domain"/>
    <property type="match status" value="1"/>
</dbReference>
<dbReference type="Pfam" id="PF01743">
    <property type="entry name" value="PolyA_pol"/>
    <property type="match status" value="1"/>
</dbReference>
<evidence type="ECO:0000256" key="2">
    <source>
        <dbReference type="ARBA" id="ARBA00007265"/>
    </source>
</evidence>
<dbReference type="SUPFAM" id="SSF81301">
    <property type="entry name" value="Nucleotidyltransferase"/>
    <property type="match status" value="1"/>
</dbReference>
<feature type="domain" description="CBS" evidence="13">
    <location>
        <begin position="372"/>
        <end position="429"/>
    </location>
</feature>
<gene>
    <name evidence="14" type="ORF">PRVXT_001155</name>
</gene>
<evidence type="ECO:0000259" key="13">
    <source>
        <dbReference type="PROSITE" id="PS51371"/>
    </source>
</evidence>
<evidence type="ECO:0000256" key="1">
    <source>
        <dbReference type="ARBA" id="ARBA00001946"/>
    </source>
</evidence>
<dbReference type="CDD" id="cd05398">
    <property type="entry name" value="NT_ClassII-CCAase"/>
    <property type="match status" value="1"/>
</dbReference>
<keyword evidence="7" id="KW-0479">Metal-binding</keyword>
<dbReference type="PANTHER" id="PTHR47788">
    <property type="entry name" value="POLYA POLYMERASE"/>
    <property type="match status" value="1"/>
</dbReference>
<dbReference type="SUPFAM" id="SSF81891">
    <property type="entry name" value="Poly A polymerase C-terminal region-like"/>
    <property type="match status" value="1"/>
</dbReference>
<dbReference type="Pfam" id="PF01368">
    <property type="entry name" value="DHH"/>
    <property type="match status" value="1"/>
</dbReference>
<name>A0AAU7VQ95_9FIRM</name>
<evidence type="ECO:0000256" key="11">
    <source>
        <dbReference type="PROSITE-ProRule" id="PRU00703"/>
    </source>
</evidence>
<evidence type="ECO:0000256" key="10">
    <source>
        <dbReference type="ARBA" id="ARBA00022884"/>
    </source>
</evidence>
<dbReference type="GO" id="GO:0000049">
    <property type="term" value="F:tRNA binding"/>
    <property type="evidence" value="ECO:0007669"/>
    <property type="project" value="UniProtKB-KW"/>
</dbReference>
<dbReference type="Gene3D" id="3.30.460.10">
    <property type="entry name" value="Beta Polymerase, domain 2"/>
    <property type="match status" value="1"/>
</dbReference>
<dbReference type="RefSeq" id="WP_350344723.1">
    <property type="nucleotide sequence ID" value="NZ_CP158367.1"/>
</dbReference>
<keyword evidence="9" id="KW-0460">Magnesium</keyword>
<dbReference type="InterPro" id="IPR001667">
    <property type="entry name" value="DDH_dom"/>
</dbReference>
<proteinExistence type="inferred from homology"/>
<dbReference type="GO" id="GO:0008033">
    <property type="term" value="P:tRNA processing"/>
    <property type="evidence" value="ECO:0007669"/>
    <property type="project" value="UniProtKB-KW"/>
</dbReference>
<dbReference type="AlphaFoldDB" id="A0AAU7VQ95"/>
<dbReference type="Gene3D" id="1.10.3090.10">
    <property type="entry name" value="cca-adding enzyme, domain 2"/>
    <property type="match status" value="1"/>
</dbReference>
<evidence type="ECO:0000256" key="8">
    <source>
        <dbReference type="ARBA" id="ARBA00022741"/>
    </source>
</evidence>
<dbReference type="GO" id="GO:0016779">
    <property type="term" value="F:nucleotidyltransferase activity"/>
    <property type="evidence" value="ECO:0007669"/>
    <property type="project" value="UniProtKB-KW"/>
</dbReference>
<sequence>MNIVTTHVNTDFDGLASMIACTKLYPNTKMVLPGKVKRNVKEYISLHKDVLKFEAPSDINDKEIDKLIIVDTASAKRIGSLSRLIQKEVDIMVYDHHPILEGKKPQWRVEEVGATVTILTEELMEKGVDISSFEATSLILGIYEDTGNLSFAQTTSRDLKAAAFLLEKGAKLSFISQFISKPLTENQKSLLETLMDNMENLDFNGWNVVVCTASLDEFIGGVGELTHKLGKIEDVDAVFTLVKMIDRIHIIGRSFNENLPISKPIVEMGGGGHPQSAAATVKDKDLAAIRQEFIALLNKLPSPLTAADVMAQPVKTIGPDVSISEASRIMLRYGHTGLPVVENDNLLGIISRTDVDKAIHHELTHAPVKGFMSTNVITTSPKTSLKTVRQKLTQYDIGRLPVLDDSKKMIGIITRTDVLKVIHGSQAPRWHKPLYTFSDYSMAEPSENLMEVINTRLPKKIQGLLWLIGQKAQKEGFKVYAVGGFVRDLLLGVPNHDIDIVVEQDAISFARKIVKYLGGQIKEYQKFGTATITLKDGMKIDFATARMEFYPFPAAMPEVEETTIKHDLYRRDFTINTLAFRLNSDKFGDFLDFFEGSKDLEQGSIKVLYNLSFVEDPTRIFRAFRFESRYSFHMDDSTMGFLLNALENNVMQKLSGTRIFEEFQAIVLEPNPSVILIRALELGVLDNIFGKCSNPQQLKQNFKHTMDSIVCLKEKGILEKKDFILVYLLVIINSYPKKVFEIILKDFNLDKGSRIIIRNFFDVGLERIEKLKSNKHLDPSEIYDSLNGLSVHSLCAMMAIADNDLLKNRIFLYLEELHKVDVEITGNDLKEMGIKPGPVYSKIISRLRQQKLNGEIHTKDDELNYIKSLDLKERGR</sequence>
<accession>A0AAU7VQ95</accession>
<keyword evidence="3" id="KW-0820">tRNA-binding</keyword>
<dbReference type="GO" id="GO:0046872">
    <property type="term" value="F:metal ion binding"/>
    <property type="evidence" value="ECO:0007669"/>
    <property type="project" value="UniProtKB-KW"/>
</dbReference>
<dbReference type="InterPro" id="IPR000644">
    <property type="entry name" value="CBS_dom"/>
</dbReference>
<dbReference type="Gene3D" id="3.90.1640.10">
    <property type="entry name" value="inorganic pyrophosphatase (n-terminal core)"/>
    <property type="match status" value="1"/>
</dbReference>
<evidence type="ECO:0000256" key="6">
    <source>
        <dbReference type="ARBA" id="ARBA00022695"/>
    </source>
</evidence>
<evidence type="ECO:0000256" key="5">
    <source>
        <dbReference type="ARBA" id="ARBA00022694"/>
    </source>
</evidence>
<dbReference type="InterPro" id="IPR002646">
    <property type="entry name" value="PolA_pol_head_dom"/>
</dbReference>
<reference evidence="14" key="1">
    <citation type="journal article" date="2013" name="Extremophiles">
        <title>Proteinivorax tanatarense gen. nov., sp. nov., an anaerobic, haloalkaliphilic, proteolytic bacterium isolated from a decaying algal bloom, and proposal of Proteinivoraceae fam. nov.</title>
        <authorList>
            <person name="Kevbrin V."/>
            <person name="Boltyanskaya Y."/>
            <person name="Zhilina T."/>
            <person name="Kolganova T."/>
            <person name="Lavrentjeva E."/>
            <person name="Kuznetsov B."/>
        </authorList>
    </citation>
    <scope>NUCLEOTIDE SEQUENCE</scope>
    <source>
        <strain evidence="14">Z-910T</strain>
    </source>
</reference>
<evidence type="ECO:0000256" key="3">
    <source>
        <dbReference type="ARBA" id="ARBA00022555"/>
    </source>
</evidence>
<dbReference type="SMART" id="SM00116">
    <property type="entry name" value="CBS"/>
    <property type="match status" value="2"/>
</dbReference>
<dbReference type="SUPFAM" id="SSF64182">
    <property type="entry name" value="DHH phosphoesterases"/>
    <property type="match status" value="1"/>
</dbReference>
<protein>
    <submittedName>
        <fullName evidence="14">CBS domain-containing protein</fullName>
    </submittedName>
</protein>
<keyword evidence="11" id="KW-0129">CBS domain</keyword>
<dbReference type="InterPro" id="IPR043519">
    <property type="entry name" value="NT_sf"/>
</dbReference>